<dbReference type="AlphaFoldDB" id="A0ABD5QJG7"/>
<sequence>MSGEDEPVGREVAYRIFAAEYDDATLSHTESDDDRAPNYVITPTGARINRLFVVGTLTEVSRVNEEMVRARVVDPTGAFVVYAGQYQPEALAFLESADPPEFVAVTGKARTFEPDDGDRIYTSVRPESIAVVDADTRDRWVVTTAERTDDRIGTIAAAATEEARDDELATLLADRGIERGLASGTALALAHYGTTPDYLGALSELATDAVRVIAGDLEEVPPFDIAPSGEGETDIAYADLAREFDGEPAAVADSDLASSEPTTAGEPTETDESGEPDATDAEAPTETSAAETDTENVEPEGGDEETAMENTESAPETATTEPEDREEAEPADDPEPAAGEKPDPVSEESAAADSSSEPADKEPEPKAESGAGTEADSEAGENGTEAAADLEENVEGEAGMYEMDDEEREEIEDEFGAEFTTGSDVEEPGEAAIEAPEPEEREEGTEPGAGAATEEESLGDFDSGSEGFSDATDTSRSDAGGEPTSADAGPEDATETDDEAGGEDEGDVDLEAYAVETMQELDDGDGADRETVVERVASETGTDEEAVESAIDEALMSGQCYEPEDGTLKAI</sequence>
<feature type="compositionally biased region" description="Acidic residues" evidence="1">
    <location>
        <begin position="436"/>
        <end position="445"/>
    </location>
</feature>
<dbReference type="Proteomes" id="UP001595925">
    <property type="component" value="Unassembled WGS sequence"/>
</dbReference>
<feature type="compositionally biased region" description="Low complexity" evidence="1">
    <location>
        <begin position="281"/>
        <end position="291"/>
    </location>
</feature>
<feature type="compositionally biased region" description="Low complexity" evidence="1">
    <location>
        <begin position="347"/>
        <end position="357"/>
    </location>
</feature>
<feature type="compositionally biased region" description="Acidic residues" evidence="1">
    <location>
        <begin position="402"/>
        <end position="416"/>
    </location>
</feature>
<evidence type="ECO:0000313" key="3">
    <source>
        <dbReference type="Proteomes" id="UP001595925"/>
    </source>
</evidence>
<evidence type="ECO:0008006" key="4">
    <source>
        <dbReference type="Google" id="ProtNLM"/>
    </source>
</evidence>
<evidence type="ECO:0000313" key="2">
    <source>
        <dbReference type="EMBL" id="MFC4989759.1"/>
    </source>
</evidence>
<dbReference type="RefSeq" id="WP_224828175.1">
    <property type="nucleotide sequence ID" value="NZ_JAIVEF010000004.1"/>
</dbReference>
<proteinExistence type="predicted"/>
<accession>A0ABD5QJG7</accession>
<gene>
    <name evidence="2" type="ORF">ACFPFO_18750</name>
</gene>
<organism evidence="2 3">
    <name type="scientific">Saliphagus infecundisoli</name>
    <dbReference type="NCBI Taxonomy" id="1849069"/>
    <lineage>
        <taxon>Archaea</taxon>
        <taxon>Methanobacteriati</taxon>
        <taxon>Methanobacteriota</taxon>
        <taxon>Stenosarchaea group</taxon>
        <taxon>Halobacteria</taxon>
        <taxon>Halobacteriales</taxon>
        <taxon>Natrialbaceae</taxon>
        <taxon>Saliphagus</taxon>
    </lineage>
</organism>
<evidence type="ECO:0000256" key="1">
    <source>
        <dbReference type="SAM" id="MobiDB-lite"/>
    </source>
</evidence>
<feature type="compositionally biased region" description="Acidic residues" evidence="1">
    <location>
        <begin position="292"/>
        <end position="307"/>
    </location>
</feature>
<name>A0ABD5QJG7_9EURY</name>
<feature type="compositionally biased region" description="Acidic residues" evidence="1">
    <location>
        <begin position="321"/>
        <end position="335"/>
    </location>
</feature>
<feature type="region of interest" description="Disordered" evidence="1">
    <location>
        <begin position="251"/>
        <end position="508"/>
    </location>
</feature>
<feature type="compositionally biased region" description="Low complexity" evidence="1">
    <location>
        <begin position="309"/>
        <end position="320"/>
    </location>
</feature>
<feature type="compositionally biased region" description="Acidic residues" evidence="1">
    <location>
        <begin position="489"/>
        <end position="508"/>
    </location>
</feature>
<dbReference type="Gene3D" id="1.10.10.10">
    <property type="entry name" value="Winged helix-like DNA-binding domain superfamily/Winged helix DNA-binding domain"/>
    <property type="match status" value="1"/>
</dbReference>
<dbReference type="EMBL" id="JBHSJG010000054">
    <property type="protein sequence ID" value="MFC4989759.1"/>
    <property type="molecule type" value="Genomic_DNA"/>
</dbReference>
<feature type="compositionally biased region" description="Acidic residues" evidence="1">
    <location>
        <begin position="268"/>
        <end position="280"/>
    </location>
</feature>
<protein>
    <recommendedName>
        <fullName evidence="4">Rpa-associated protein</fullName>
    </recommendedName>
</protein>
<comment type="caution">
    <text evidence="2">The sequence shown here is derived from an EMBL/GenBank/DDBJ whole genome shotgun (WGS) entry which is preliminary data.</text>
</comment>
<dbReference type="InterPro" id="IPR036388">
    <property type="entry name" value="WH-like_DNA-bd_sf"/>
</dbReference>
<reference evidence="2 3" key="1">
    <citation type="journal article" date="2019" name="Int. J. Syst. Evol. Microbiol.">
        <title>The Global Catalogue of Microorganisms (GCM) 10K type strain sequencing project: providing services to taxonomists for standard genome sequencing and annotation.</title>
        <authorList>
            <consortium name="The Broad Institute Genomics Platform"/>
            <consortium name="The Broad Institute Genome Sequencing Center for Infectious Disease"/>
            <person name="Wu L."/>
            <person name="Ma J."/>
        </authorList>
    </citation>
    <scope>NUCLEOTIDE SEQUENCE [LARGE SCALE GENOMIC DNA]</scope>
    <source>
        <strain evidence="2 3">CGMCC 1.15824</strain>
    </source>
</reference>
<feature type="compositionally biased region" description="Basic and acidic residues" evidence="1">
    <location>
        <begin position="358"/>
        <end position="367"/>
    </location>
</feature>
<keyword evidence="3" id="KW-1185">Reference proteome</keyword>